<name>A0A379C7W5_9PAST</name>
<evidence type="ECO:0000313" key="1">
    <source>
        <dbReference type="EMBL" id="SUB58400.1"/>
    </source>
</evidence>
<dbReference type="AlphaFoldDB" id="A0A379C7W5"/>
<reference evidence="1 2" key="1">
    <citation type="submission" date="2018-06" db="EMBL/GenBank/DDBJ databases">
        <authorList>
            <consortium name="Pathogen Informatics"/>
            <person name="Doyle S."/>
        </authorList>
    </citation>
    <scope>NUCLEOTIDE SEQUENCE [LARGE SCALE GENOMIC DNA]</scope>
    <source>
        <strain evidence="1 2">NCTC12872</strain>
    </source>
</reference>
<protein>
    <submittedName>
        <fullName evidence="1">Uncharacterized protein</fullName>
    </submittedName>
</protein>
<sequence>MNLVSIPLKQGVYFYFNEYNAIEALGLSQSL</sequence>
<organism evidence="1 2">
    <name type="scientific">Phocoenobacter uteri</name>
    <dbReference type="NCBI Taxonomy" id="146806"/>
    <lineage>
        <taxon>Bacteria</taxon>
        <taxon>Pseudomonadati</taxon>
        <taxon>Pseudomonadota</taxon>
        <taxon>Gammaproteobacteria</taxon>
        <taxon>Pasteurellales</taxon>
        <taxon>Pasteurellaceae</taxon>
        <taxon>Phocoenobacter</taxon>
    </lineage>
</organism>
<proteinExistence type="predicted"/>
<dbReference type="EMBL" id="UGTA01000001">
    <property type="protein sequence ID" value="SUB58400.1"/>
    <property type="molecule type" value="Genomic_DNA"/>
</dbReference>
<dbReference type="Proteomes" id="UP000255417">
    <property type="component" value="Unassembled WGS sequence"/>
</dbReference>
<accession>A0A379C7W5</accession>
<evidence type="ECO:0000313" key="2">
    <source>
        <dbReference type="Proteomes" id="UP000255417"/>
    </source>
</evidence>
<keyword evidence="2" id="KW-1185">Reference proteome</keyword>
<gene>
    <name evidence="1" type="ORF">NCTC12872_00362</name>
</gene>